<dbReference type="PROSITE" id="PS51257">
    <property type="entry name" value="PROKAR_LIPOPROTEIN"/>
    <property type="match status" value="1"/>
</dbReference>
<proteinExistence type="predicted"/>
<feature type="chain" id="PRO_5025685992" evidence="1">
    <location>
        <begin position="35"/>
        <end position="224"/>
    </location>
</feature>
<evidence type="ECO:0000313" key="2">
    <source>
        <dbReference type="EMBL" id="MXU96653.1"/>
    </source>
</evidence>
<protein>
    <submittedName>
        <fullName evidence="2">Putative secreted protein</fullName>
    </submittedName>
</protein>
<evidence type="ECO:0000256" key="1">
    <source>
        <dbReference type="SAM" id="SignalP"/>
    </source>
</evidence>
<reference evidence="2" key="1">
    <citation type="submission" date="2019-12" db="EMBL/GenBank/DDBJ databases">
        <title>An insight into the sialome of adult female Ixodes ricinus ticks feeding for 6 days.</title>
        <authorList>
            <person name="Perner J."/>
            <person name="Ribeiro J.M.C."/>
        </authorList>
    </citation>
    <scope>NUCLEOTIDE SEQUENCE</scope>
    <source>
        <strain evidence="2">Semi-engorged</strain>
        <tissue evidence="2">Salivary glands</tissue>
    </source>
</reference>
<dbReference type="EMBL" id="GIFC01014570">
    <property type="protein sequence ID" value="MXU96653.1"/>
    <property type="molecule type" value="Transcribed_RNA"/>
</dbReference>
<feature type="signal peptide" evidence="1">
    <location>
        <begin position="1"/>
        <end position="34"/>
    </location>
</feature>
<dbReference type="AlphaFoldDB" id="A0A6B0V306"/>
<sequence>MVTGGRDDLVTSAVTGSLAVLLLLLLSCCRSLAGLGEDVVDRDAGASERGLAGSDPGSDAIRFFFTLICTPSKVRFLRMLGLGEVLWLVGVALCVGDSRLDVAMQPYGDGTTPDASVVDVPSVTEDVPCPTRPAFGVKGVCRVTCGGAWWRLPESTATMSGPLTVPAPSGGGCTTVVVQGAPGGPPSWGRVGRTEVAGKTGVTPAPVVAYGCMDKVVLWIGYCS</sequence>
<accession>A0A6B0V306</accession>
<organism evidence="2">
    <name type="scientific">Ixodes ricinus</name>
    <name type="common">Common tick</name>
    <name type="synonym">Acarus ricinus</name>
    <dbReference type="NCBI Taxonomy" id="34613"/>
    <lineage>
        <taxon>Eukaryota</taxon>
        <taxon>Metazoa</taxon>
        <taxon>Ecdysozoa</taxon>
        <taxon>Arthropoda</taxon>
        <taxon>Chelicerata</taxon>
        <taxon>Arachnida</taxon>
        <taxon>Acari</taxon>
        <taxon>Parasitiformes</taxon>
        <taxon>Ixodida</taxon>
        <taxon>Ixodoidea</taxon>
        <taxon>Ixodidae</taxon>
        <taxon>Ixodinae</taxon>
        <taxon>Ixodes</taxon>
    </lineage>
</organism>
<name>A0A6B0V306_IXORI</name>
<keyword evidence="1" id="KW-0732">Signal</keyword>